<dbReference type="HOGENOM" id="CLU_000288_34_7_1"/>
<dbReference type="AlphaFoldDB" id="B6HVR4"/>
<gene>
    <name evidence="4" type="ORF">Pc22g19310</name>
    <name evidence="4" type="ORF">PCH_Pc22g19310</name>
</gene>
<dbReference type="BioCyc" id="PCHR:PC22G19310-MONOMER"/>
<dbReference type="SUPFAM" id="SSF48403">
    <property type="entry name" value="Ankyrin repeat"/>
    <property type="match status" value="1"/>
</dbReference>
<dbReference type="PANTHER" id="PTHR10039">
    <property type="entry name" value="AMELOGENIN"/>
    <property type="match status" value="1"/>
</dbReference>
<keyword evidence="1" id="KW-0677">Repeat</keyword>
<dbReference type="InterPro" id="IPR007111">
    <property type="entry name" value="NACHT_NTPase"/>
</dbReference>
<dbReference type="PROSITE" id="PS50837">
    <property type="entry name" value="NACHT"/>
    <property type="match status" value="1"/>
</dbReference>
<dbReference type="OrthoDB" id="7464126at2759"/>
<keyword evidence="5" id="KW-1185">Reference proteome</keyword>
<dbReference type="InterPro" id="IPR056884">
    <property type="entry name" value="NPHP3-like_N"/>
</dbReference>
<feature type="region of interest" description="Disordered" evidence="2">
    <location>
        <begin position="1"/>
        <end position="56"/>
    </location>
</feature>
<protein>
    <submittedName>
        <fullName evidence="4">Pc22g19310 protein</fullName>
    </submittedName>
</protein>
<accession>B6HVR4</accession>
<dbReference type="EMBL" id="AM920437">
    <property type="protein sequence ID" value="CAP99219.1"/>
    <property type="molecule type" value="Genomic_DNA"/>
</dbReference>
<dbReference type="InterPro" id="IPR036770">
    <property type="entry name" value="Ankyrin_rpt-contain_sf"/>
</dbReference>
<feature type="compositionally biased region" description="Basic and acidic residues" evidence="2">
    <location>
        <begin position="70"/>
        <end position="79"/>
    </location>
</feature>
<evidence type="ECO:0000256" key="2">
    <source>
        <dbReference type="SAM" id="MobiDB-lite"/>
    </source>
</evidence>
<dbReference type="SMART" id="SM00248">
    <property type="entry name" value="ANK"/>
    <property type="match status" value="6"/>
</dbReference>
<feature type="domain" description="NACHT" evidence="3">
    <location>
        <begin position="362"/>
        <end position="512"/>
    </location>
</feature>
<dbReference type="InterPro" id="IPR002110">
    <property type="entry name" value="Ankyrin_rpt"/>
</dbReference>
<evidence type="ECO:0000259" key="3">
    <source>
        <dbReference type="PROSITE" id="PS50837"/>
    </source>
</evidence>
<dbReference type="Gene3D" id="3.40.50.300">
    <property type="entry name" value="P-loop containing nucleotide triphosphate hydrolases"/>
    <property type="match status" value="1"/>
</dbReference>
<sequence length="1093" mass="122541">MGLNSLVSRLKRRTRAEDTISQSDPISESNGKAILSSSTPEDTEVNLPPQKPATDGRDLWLEAFEKLPRNSQEELERRGMNRQGSESMVNQVKKFQKEAETQRDRSFTKDWKVQIGGHDIPVRQTTLQIVNWAEKIGDVAIQFAPAPGAGGVWAVARSVLEVGSLYRRIQGAAYTSALLSVVDKVAGAIFSGQVYYEIYNPERTGRKDVVDRLYNAIVTLYGCVLQLLVTSSDLSSNTAVQFCQAVFDTAKPSGMLLELERLEQELATAAGKCEETAHAHQEVIFKDYLQEAEKSLKRITRHMEHVFLWVDNQERRDLLEWISDVQYGRHHDEIEERREPGTGDWLVQDERFRDWMDSSLSSTLWLRGSPGTGKSFLTSAVVKHIEDTKGPQMEGFGYFFCNQDEKDRREALPVLRSLVRQFAAPKGSTESVRRSLQDARERATNRASQLSSSECCRQLVEAFNLYSTSVIILDALDEVLDDELDILVEALEDAIAETKDRGRVKLFVASRPEKSIGAKYGSSSTVIIQAQDNEKDIEKFVTKEMDKFEKKYPNSELAAMKDTVVRAILEKCDNMFLWAALQVKQIVQCDTIESIDYALETLPKGLDGMYDQIYRKIQTRFPPEQAIAERTFKWVLCSPYPLTSEELLSAARMAIEKDDIKLASCVQQEFLLSICENLLMVDTYGRWRFFHLSAREYLEKALGIYQKAHSYCAQVCLLSLMRTFGPKTLRGSSEDPFNETHPFSYHAQTWWAFYAHEQPQPEEDQSVILLKKFIGSPNKSSAFYIRWLDHIKKHSLSFQWPSRAGPFMSHEDLAPSTTPMFAIAQFLLYETTLRKWCDSNDFDPFQQNDRGEALLTIAATTNCIPLCATLIAKGVPVNQCNANGKYGSVLAAAANCGRLDTVKYLVQEAKADVNLPPQSGDYGSALNAAVFNGSLDIVKYFAEEVPDVNLLVHVEIHGNVLAAAAYSGKLDIVRYLVEEANIEVNLPPGEGQVFGSVLCAAAWGTLDIVKYLVEEAKAVVNIPSAAGNGLVAAVLCGNLDIVRYLVEEAKADVDLLRDDEFLSMALEHHTKEDAVAVRHILKLPSDQGTGDEH</sequence>
<dbReference type="InterPro" id="IPR054471">
    <property type="entry name" value="GPIID_WHD"/>
</dbReference>
<dbReference type="InterPro" id="IPR027417">
    <property type="entry name" value="P-loop_NTPase"/>
</dbReference>
<dbReference type="PANTHER" id="PTHR10039:SF16">
    <property type="entry name" value="GPI INOSITOL-DEACYLASE"/>
    <property type="match status" value="1"/>
</dbReference>
<dbReference type="eggNOG" id="KOG0504">
    <property type="taxonomic scope" value="Eukaryota"/>
</dbReference>
<proteinExistence type="predicted"/>
<dbReference type="Pfam" id="PF12796">
    <property type="entry name" value="Ank_2"/>
    <property type="match status" value="2"/>
</dbReference>
<feature type="region of interest" description="Disordered" evidence="2">
    <location>
        <begin position="70"/>
        <end position="103"/>
    </location>
</feature>
<feature type="compositionally biased region" description="Polar residues" evidence="2">
    <location>
        <begin position="19"/>
        <end position="40"/>
    </location>
</feature>
<dbReference type="Proteomes" id="UP000000724">
    <property type="component" value="Contig Pc00c22"/>
</dbReference>
<evidence type="ECO:0000256" key="1">
    <source>
        <dbReference type="ARBA" id="ARBA00022737"/>
    </source>
</evidence>
<dbReference type="SUPFAM" id="SSF52540">
    <property type="entry name" value="P-loop containing nucleoside triphosphate hydrolases"/>
    <property type="match status" value="1"/>
</dbReference>
<dbReference type="OMA" id="NCIPLCA"/>
<dbReference type="Pfam" id="PF22939">
    <property type="entry name" value="WHD_GPIID"/>
    <property type="match status" value="1"/>
</dbReference>
<dbReference type="Gene3D" id="1.25.40.20">
    <property type="entry name" value="Ankyrin repeat-containing domain"/>
    <property type="match status" value="2"/>
</dbReference>
<dbReference type="VEuPathDB" id="FungiDB:PCH_Pc22g19310"/>
<evidence type="ECO:0000313" key="5">
    <source>
        <dbReference type="Proteomes" id="UP000000724"/>
    </source>
</evidence>
<reference evidence="4 5" key="1">
    <citation type="journal article" date="2008" name="Nat. Biotechnol.">
        <title>Genome sequencing and analysis of the filamentous fungus Penicillium chrysogenum.</title>
        <authorList>
            <person name="van den Berg M.A."/>
            <person name="Albang R."/>
            <person name="Albermann K."/>
            <person name="Badger J.H."/>
            <person name="Daran J.-M."/>
            <person name="Driessen A.J.M."/>
            <person name="Garcia-Estrada C."/>
            <person name="Fedorova N.D."/>
            <person name="Harris D.M."/>
            <person name="Heijne W.H.M."/>
            <person name="Joardar V.S."/>
            <person name="Kiel J.A.K.W."/>
            <person name="Kovalchuk A."/>
            <person name="Martin J.F."/>
            <person name="Nierman W.C."/>
            <person name="Nijland J.G."/>
            <person name="Pronk J.T."/>
            <person name="Roubos J.A."/>
            <person name="van der Klei I.J."/>
            <person name="van Peij N.N.M.E."/>
            <person name="Veenhuis M."/>
            <person name="von Doehren H."/>
            <person name="Wagner C."/>
            <person name="Wortman J.R."/>
            <person name="Bovenberg R.A.L."/>
        </authorList>
    </citation>
    <scope>NUCLEOTIDE SEQUENCE [LARGE SCALE GENOMIC DNA]</scope>
    <source>
        <strain evidence="5">ATCC 28089 / DSM 1075 / NRRL 1951 / Wisconsin 54-1255</strain>
    </source>
</reference>
<evidence type="ECO:0000313" key="4">
    <source>
        <dbReference type="EMBL" id="CAP99219.1"/>
    </source>
</evidence>
<dbReference type="Pfam" id="PF24883">
    <property type="entry name" value="NPHP3_N"/>
    <property type="match status" value="1"/>
</dbReference>
<organism evidence="4 5">
    <name type="scientific">Penicillium rubens (strain ATCC 28089 / DSM 1075 / NRRL 1951 / Wisconsin 54-1255)</name>
    <name type="common">Penicillium chrysogenum</name>
    <dbReference type="NCBI Taxonomy" id="500485"/>
    <lineage>
        <taxon>Eukaryota</taxon>
        <taxon>Fungi</taxon>
        <taxon>Dikarya</taxon>
        <taxon>Ascomycota</taxon>
        <taxon>Pezizomycotina</taxon>
        <taxon>Eurotiomycetes</taxon>
        <taxon>Eurotiomycetidae</taxon>
        <taxon>Eurotiales</taxon>
        <taxon>Aspergillaceae</taxon>
        <taxon>Penicillium</taxon>
        <taxon>Penicillium chrysogenum species complex</taxon>
    </lineage>
</organism>
<name>B6HVR4_PENRW</name>